<dbReference type="AlphaFoldDB" id="A0A4P9W321"/>
<dbReference type="Proteomes" id="UP000269721">
    <property type="component" value="Unassembled WGS sequence"/>
</dbReference>
<sequence length="202" mass="22225">MLGRGERRGCGGRVQLSEVRWLLGSCQRAPASLRLRSLLANTAPTIPASSVPVFHFPKLRRGRIRPAVRIASSFFITVTIPTCRRYEFCGPPKPNFMPDAFRRVRNQKPRRLPFGGPHPGATGLGGIGNRTPLRTIVGRRSFSAGNGKGGQGIADLRRVLKPHLQPQRHKRALPLPLLTPTPACDPASTLTYSQLVQLRFTP</sequence>
<protein>
    <submittedName>
        <fullName evidence="2">Uncharacterized protein</fullName>
    </submittedName>
</protein>
<dbReference type="EMBL" id="KZ998001">
    <property type="protein sequence ID" value="RKO86671.1"/>
    <property type="molecule type" value="Genomic_DNA"/>
</dbReference>
<gene>
    <name evidence="2" type="ORF">BDK51DRAFT_46161</name>
</gene>
<evidence type="ECO:0000256" key="1">
    <source>
        <dbReference type="SAM" id="MobiDB-lite"/>
    </source>
</evidence>
<evidence type="ECO:0000313" key="3">
    <source>
        <dbReference type="Proteomes" id="UP000269721"/>
    </source>
</evidence>
<organism evidence="2 3">
    <name type="scientific">Blyttiomyces helicus</name>
    <dbReference type="NCBI Taxonomy" id="388810"/>
    <lineage>
        <taxon>Eukaryota</taxon>
        <taxon>Fungi</taxon>
        <taxon>Fungi incertae sedis</taxon>
        <taxon>Chytridiomycota</taxon>
        <taxon>Chytridiomycota incertae sedis</taxon>
        <taxon>Chytridiomycetes</taxon>
        <taxon>Chytridiomycetes incertae sedis</taxon>
        <taxon>Blyttiomyces</taxon>
    </lineage>
</organism>
<feature type="region of interest" description="Disordered" evidence="1">
    <location>
        <begin position="110"/>
        <end position="129"/>
    </location>
</feature>
<evidence type="ECO:0000313" key="2">
    <source>
        <dbReference type="EMBL" id="RKO86671.1"/>
    </source>
</evidence>
<keyword evidence="3" id="KW-1185">Reference proteome</keyword>
<accession>A0A4P9W321</accession>
<name>A0A4P9W321_9FUNG</name>
<reference evidence="3" key="1">
    <citation type="journal article" date="2018" name="Nat. Microbiol.">
        <title>Leveraging single-cell genomics to expand the fungal tree of life.</title>
        <authorList>
            <person name="Ahrendt S.R."/>
            <person name="Quandt C.A."/>
            <person name="Ciobanu D."/>
            <person name="Clum A."/>
            <person name="Salamov A."/>
            <person name="Andreopoulos B."/>
            <person name="Cheng J.F."/>
            <person name="Woyke T."/>
            <person name="Pelin A."/>
            <person name="Henrissat B."/>
            <person name="Reynolds N.K."/>
            <person name="Benny G.L."/>
            <person name="Smith M.E."/>
            <person name="James T.Y."/>
            <person name="Grigoriev I.V."/>
        </authorList>
    </citation>
    <scope>NUCLEOTIDE SEQUENCE [LARGE SCALE GENOMIC DNA]</scope>
</reference>
<proteinExistence type="predicted"/>